<dbReference type="SUPFAM" id="SSF63411">
    <property type="entry name" value="LuxS/MPP-like metallohydrolase"/>
    <property type="match status" value="2"/>
</dbReference>
<dbReference type="InterPro" id="IPR011765">
    <property type="entry name" value="Pept_M16_N"/>
</dbReference>
<comment type="similarity">
    <text evidence="1 2">Belongs to the peptidase M16 family.</text>
</comment>
<organism evidence="5">
    <name type="scientific">candidate division WOR-3 bacterium</name>
    <dbReference type="NCBI Taxonomy" id="2052148"/>
    <lineage>
        <taxon>Bacteria</taxon>
        <taxon>Bacteria division WOR-3</taxon>
    </lineage>
</organism>
<evidence type="ECO:0000259" key="3">
    <source>
        <dbReference type="Pfam" id="PF00675"/>
    </source>
</evidence>
<reference evidence="5" key="1">
    <citation type="journal article" date="2020" name="mSystems">
        <title>Genome- and Community-Level Interaction Insights into Carbon Utilization and Element Cycling Functions of Hydrothermarchaeota in Hydrothermal Sediment.</title>
        <authorList>
            <person name="Zhou Z."/>
            <person name="Liu Y."/>
            <person name="Xu W."/>
            <person name="Pan J."/>
            <person name="Luo Z.H."/>
            <person name="Li M."/>
        </authorList>
    </citation>
    <scope>NUCLEOTIDE SEQUENCE [LARGE SCALE GENOMIC DNA]</scope>
    <source>
        <strain evidence="5">SpSt-906</strain>
    </source>
</reference>
<dbReference type="PROSITE" id="PS00143">
    <property type="entry name" value="INSULINASE"/>
    <property type="match status" value="1"/>
</dbReference>
<dbReference type="PANTHER" id="PTHR11851:SF49">
    <property type="entry name" value="MITOCHONDRIAL-PROCESSING PEPTIDASE SUBUNIT ALPHA"/>
    <property type="match status" value="1"/>
</dbReference>
<evidence type="ECO:0000256" key="1">
    <source>
        <dbReference type="ARBA" id="ARBA00007261"/>
    </source>
</evidence>
<dbReference type="Pfam" id="PF05193">
    <property type="entry name" value="Peptidase_M16_C"/>
    <property type="match status" value="1"/>
</dbReference>
<dbReference type="Gene3D" id="3.30.830.10">
    <property type="entry name" value="Metalloenzyme, LuxS/M16 peptidase-like"/>
    <property type="match status" value="2"/>
</dbReference>
<gene>
    <name evidence="5" type="ORF">ENX07_08025</name>
</gene>
<dbReference type="AlphaFoldDB" id="A0A7C3YVH5"/>
<dbReference type="GO" id="GO:0046872">
    <property type="term" value="F:metal ion binding"/>
    <property type="evidence" value="ECO:0007669"/>
    <property type="project" value="InterPro"/>
</dbReference>
<dbReference type="InterPro" id="IPR001431">
    <property type="entry name" value="Pept_M16_Zn_BS"/>
</dbReference>
<evidence type="ECO:0000259" key="4">
    <source>
        <dbReference type="Pfam" id="PF05193"/>
    </source>
</evidence>
<name>A0A7C3YVH5_UNCW3</name>
<dbReference type="Pfam" id="PF00675">
    <property type="entry name" value="Peptidase_M16"/>
    <property type="match status" value="1"/>
</dbReference>
<dbReference type="GO" id="GO:0004222">
    <property type="term" value="F:metalloendopeptidase activity"/>
    <property type="evidence" value="ECO:0007669"/>
    <property type="project" value="InterPro"/>
</dbReference>
<dbReference type="EMBL" id="DTMQ01000048">
    <property type="protein sequence ID" value="HGE99995.1"/>
    <property type="molecule type" value="Genomic_DNA"/>
</dbReference>
<proteinExistence type="inferred from homology"/>
<sequence>MFLLTIFFLWVDLSLPVHSYTLKNGLRVLFYVDTLSPMVSTQVWYRVGSYYEPSGLTGISHLLEHMAFKGSKNYPGDLYSKLILENGGQENAFTSENYTAYWSDLSSDRYELALKLEADRMKNLLLDSLEFESEKKVVMEERRLGENSPYDVMWENFYAVAYLSHPYRTPVIGWMDDLKRIRVSDLRNWYRNYYQPKNAVLILAGRIKPESAIKKVERYFGGIKGKDVPKLSFSEPPPRGERRIKIKKDVKTPLLMIGYRTCDISDPDYFPLEVLEGILFRGRSSRLYQSLVFTKGLVTDIFGGSDIEKDPGIFYFFAVVKETTKIGETEKAIYEEIERLKTDSIPTKELEKVRNQVLADFFFQQDRIRSIAFSLAQWEILLGDYTFFERYPKEISQVKEEDIKRVLRRYFTEDRRTVAILLPEKEEK</sequence>
<dbReference type="InterPro" id="IPR011249">
    <property type="entry name" value="Metalloenz_LuxS/M16"/>
</dbReference>
<dbReference type="InterPro" id="IPR050361">
    <property type="entry name" value="MPP/UQCRC_Complex"/>
</dbReference>
<comment type="caution">
    <text evidence="5">The sequence shown here is derived from an EMBL/GenBank/DDBJ whole genome shotgun (WGS) entry which is preliminary data.</text>
</comment>
<dbReference type="InterPro" id="IPR007863">
    <property type="entry name" value="Peptidase_M16_C"/>
</dbReference>
<accession>A0A7C3YVH5</accession>
<evidence type="ECO:0000313" key="5">
    <source>
        <dbReference type="EMBL" id="HGE99995.1"/>
    </source>
</evidence>
<protein>
    <submittedName>
        <fullName evidence="5">Insulinase family protein</fullName>
    </submittedName>
</protein>
<dbReference type="GO" id="GO:0006508">
    <property type="term" value="P:proteolysis"/>
    <property type="evidence" value="ECO:0007669"/>
    <property type="project" value="InterPro"/>
</dbReference>
<evidence type="ECO:0000256" key="2">
    <source>
        <dbReference type="RuleBase" id="RU004447"/>
    </source>
</evidence>
<feature type="domain" description="Peptidase M16 N-terminal" evidence="3">
    <location>
        <begin position="35"/>
        <end position="172"/>
    </location>
</feature>
<feature type="domain" description="Peptidase M16 C-terminal" evidence="4">
    <location>
        <begin position="182"/>
        <end position="356"/>
    </location>
</feature>
<dbReference type="PANTHER" id="PTHR11851">
    <property type="entry name" value="METALLOPROTEASE"/>
    <property type="match status" value="1"/>
</dbReference>